<feature type="compositionally biased region" description="Gly residues" evidence="1">
    <location>
        <begin position="531"/>
        <end position="541"/>
    </location>
</feature>
<dbReference type="AlphaFoldDB" id="A0A4D9D849"/>
<dbReference type="EMBL" id="SDOX01000005">
    <property type="protein sequence ID" value="TFJ87772.1"/>
    <property type="molecule type" value="Genomic_DNA"/>
</dbReference>
<keyword evidence="3" id="KW-1185">Reference proteome</keyword>
<feature type="region of interest" description="Disordered" evidence="1">
    <location>
        <begin position="46"/>
        <end position="66"/>
    </location>
</feature>
<reference evidence="2 3" key="1">
    <citation type="submission" date="2019-01" db="EMBL/GenBank/DDBJ databases">
        <title>Nuclear Genome Assembly of the Microalgal Biofuel strain Nannochloropsis salina CCMP1776.</title>
        <authorList>
            <person name="Hovde B."/>
        </authorList>
    </citation>
    <scope>NUCLEOTIDE SEQUENCE [LARGE SCALE GENOMIC DNA]</scope>
    <source>
        <strain evidence="2 3">CCMP1776</strain>
    </source>
</reference>
<feature type="region of interest" description="Disordered" evidence="1">
    <location>
        <begin position="515"/>
        <end position="541"/>
    </location>
</feature>
<comment type="caution">
    <text evidence="2">The sequence shown here is derived from an EMBL/GenBank/DDBJ whole genome shotgun (WGS) entry which is preliminary data.</text>
</comment>
<feature type="compositionally biased region" description="Acidic residues" evidence="1">
    <location>
        <begin position="100"/>
        <end position="109"/>
    </location>
</feature>
<evidence type="ECO:0000256" key="1">
    <source>
        <dbReference type="SAM" id="MobiDB-lite"/>
    </source>
</evidence>
<dbReference type="Proteomes" id="UP000355283">
    <property type="component" value="Unassembled WGS sequence"/>
</dbReference>
<gene>
    <name evidence="2" type="ORF">NSK_001121</name>
</gene>
<feature type="region of interest" description="Disordered" evidence="1">
    <location>
        <begin position="100"/>
        <end position="157"/>
    </location>
</feature>
<name>A0A4D9D849_9STRA</name>
<evidence type="ECO:0000313" key="3">
    <source>
        <dbReference type="Proteomes" id="UP000355283"/>
    </source>
</evidence>
<protein>
    <submittedName>
        <fullName evidence="2">Uncharacterized protein</fullName>
    </submittedName>
</protein>
<accession>A0A4D9D849</accession>
<evidence type="ECO:0000313" key="2">
    <source>
        <dbReference type="EMBL" id="TFJ87772.1"/>
    </source>
</evidence>
<feature type="region of interest" description="Disordered" evidence="1">
    <location>
        <begin position="242"/>
        <end position="303"/>
    </location>
</feature>
<sequence>MLRGISLPGLSDRGPLRWTAASLGGLRNIRQGSRGGDKDVQEFLEEAVTPRGAQGPRSGAGRGSGSYERFIKTYKETVLTEEDKRFKTWSNWKDQLEDFENDGQEDLSGGEEGYLGSMVDMESSGRGAKKGRGRGRSVRGRSVRRSRGGRDEEGEEDVGSYFDWTEGSLFIPDLLVREGDEGGTVSDRIRVEDDLQLRLNKLLWRRLKLRARDLDQHVPRAYRRGRAVQRAMAEARAREARAGTGVSGAKGVGLEVQSGTGEDGVGTVRETRETSGGPESRGQGGEGHQEGSPDPVAGGVAPALDPDIQVVKRLNRARTLEAIEDEIGRLMVEGKVDVEMEEEQIRARRLQARARRMRSGEYDHGEDDLEEAVGEEVPTLDADEEGFEAFREYAEQLIEAGGVIEYRSTRAGKYDREMALPAPLATGRALEQALRRDRTAVEKVSGSKHRFGGKEKGTAPMSASDFEASAACAWLALNKNVSMGDTTRMELSEALAATLQRLQEKPGRLERVRARVKTAAASAGGRADGEATGGGGRGREG</sequence>
<proteinExistence type="predicted"/>
<feature type="compositionally biased region" description="Basic residues" evidence="1">
    <location>
        <begin position="127"/>
        <end position="147"/>
    </location>
</feature>
<organism evidence="2 3">
    <name type="scientific">Nannochloropsis salina CCMP1776</name>
    <dbReference type="NCBI Taxonomy" id="1027361"/>
    <lineage>
        <taxon>Eukaryota</taxon>
        <taxon>Sar</taxon>
        <taxon>Stramenopiles</taxon>
        <taxon>Ochrophyta</taxon>
        <taxon>Eustigmatophyceae</taxon>
        <taxon>Eustigmatales</taxon>
        <taxon>Monodopsidaceae</taxon>
        <taxon>Microchloropsis</taxon>
        <taxon>Microchloropsis salina</taxon>
    </lineage>
</organism>